<feature type="transmembrane region" description="Helical" evidence="2">
    <location>
        <begin position="393"/>
        <end position="411"/>
    </location>
</feature>
<evidence type="ECO:0000256" key="1">
    <source>
        <dbReference type="SAM" id="MobiDB-lite"/>
    </source>
</evidence>
<dbReference type="EMBL" id="GITU01009339">
    <property type="protein sequence ID" value="MBC1178042.1"/>
    <property type="molecule type" value="Transcribed_RNA"/>
</dbReference>
<sequence>MWNLLIVLISLTLSAPLHLAAPPGNVSNPLLEGRFLPILNQCSTADTDNVVKNLCSLYAAIVKNATATVNFTRDFEAYSANPESNVKGFCENLFQFQGVQQYMPNVTLCMKQCTTYTSDWNEIAKPLCRLIQWRLEVQGVGRISPQAGEISAPHSTQPGQGGAPTAKTAVVVNTTTQGLGENQELKQPPLEGKSPVKDAEIPPEISGGEKIVITPALPPKLPTESGTTSTKTLNEPPKEVKEAKEVLLPEDINAEPPKVDAEVPKENPEVPKNDAEVKASNSPGKEEDPKPVEEVKEEQKPAEEAKKEPQDLEEDSNEGIKDMEDDDNHDEYMNVGDREEQPSIVKGNTNNFDLSDPDPVFGGSDVKEKPMEDKMEVVDGQRDPFQEEDESNFFTYFMCVMIVCIIAYVVYHNKTKVLALLLEGRRSSQGRGRRKHTAAYRKLDSNLEEAITSSAASRTTQIIY</sequence>
<feature type="compositionally biased region" description="Basic and acidic residues" evidence="1">
    <location>
        <begin position="330"/>
        <end position="341"/>
    </location>
</feature>
<feature type="compositionally biased region" description="Polar residues" evidence="1">
    <location>
        <begin position="224"/>
        <end position="233"/>
    </location>
</feature>
<feature type="compositionally biased region" description="Basic and acidic residues" evidence="1">
    <location>
        <begin position="257"/>
        <end position="277"/>
    </location>
</feature>
<feature type="compositionally biased region" description="Basic and acidic residues" evidence="1">
    <location>
        <begin position="284"/>
        <end position="310"/>
    </location>
</feature>
<keyword evidence="2" id="KW-0472">Membrane</keyword>
<feature type="signal peptide" evidence="3">
    <location>
        <begin position="1"/>
        <end position="20"/>
    </location>
</feature>
<evidence type="ECO:0000256" key="2">
    <source>
        <dbReference type="SAM" id="Phobius"/>
    </source>
</evidence>
<organism evidence="4">
    <name type="scientific">Lutzomyia longipalpis</name>
    <name type="common">Sand fly</name>
    <dbReference type="NCBI Taxonomy" id="7200"/>
    <lineage>
        <taxon>Eukaryota</taxon>
        <taxon>Metazoa</taxon>
        <taxon>Ecdysozoa</taxon>
        <taxon>Arthropoda</taxon>
        <taxon>Hexapoda</taxon>
        <taxon>Insecta</taxon>
        <taxon>Pterygota</taxon>
        <taxon>Neoptera</taxon>
        <taxon>Endopterygota</taxon>
        <taxon>Diptera</taxon>
        <taxon>Nematocera</taxon>
        <taxon>Psychodoidea</taxon>
        <taxon>Psychodidae</taxon>
        <taxon>Lutzomyia</taxon>
        <taxon>Lutzomyia</taxon>
    </lineage>
</organism>
<dbReference type="AlphaFoldDB" id="A0A7G3AVU2"/>
<proteinExistence type="predicted"/>
<name>A0A7G3AVU2_LUTLO</name>
<accession>A0A7G3AVU2</accession>
<dbReference type="InterPro" id="IPR037645">
    <property type="entry name" value="KCT2"/>
</dbReference>
<keyword evidence="2" id="KW-0812">Transmembrane</keyword>
<protein>
    <submittedName>
        <fullName evidence="4">Putative trans-golgi network integral membrane protein tgn38</fullName>
    </submittedName>
</protein>
<feature type="region of interest" description="Disordered" evidence="1">
    <location>
        <begin position="146"/>
        <end position="166"/>
    </location>
</feature>
<feature type="chain" id="PRO_5028902699" evidence="3">
    <location>
        <begin position="21"/>
        <end position="464"/>
    </location>
</feature>
<keyword evidence="2" id="KW-1133">Transmembrane helix</keyword>
<dbReference type="PANTHER" id="PTHR16502">
    <property type="entry name" value="KERATINOCYTE-ASSOCIATED TRANSMEMBRANE PROTEIN 2"/>
    <property type="match status" value="1"/>
</dbReference>
<reference evidence="4" key="1">
    <citation type="journal article" date="2020" name="BMC">
        <title>Leishmania infection induces a limited differential gene expression in the sand fly midgut.</title>
        <authorList>
            <person name="Coutinho-Abreu I.V."/>
            <person name="Serafim T.D."/>
            <person name="Meneses C."/>
            <person name="Kamhawi S."/>
            <person name="Oliveira F."/>
            <person name="Valenzuela J.G."/>
        </authorList>
    </citation>
    <scope>NUCLEOTIDE SEQUENCE</scope>
    <source>
        <strain evidence="4">Jacobina</strain>
        <tissue evidence="4">Midgut</tissue>
    </source>
</reference>
<keyword evidence="3" id="KW-0732">Signal</keyword>
<evidence type="ECO:0000256" key="3">
    <source>
        <dbReference type="SAM" id="SignalP"/>
    </source>
</evidence>
<evidence type="ECO:0000313" key="4">
    <source>
        <dbReference type="EMBL" id="MBC1178042.1"/>
    </source>
</evidence>
<dbReference type="PANTHER" id="PTHR16502:SF0">
    <property type="entry name" value="KERATINOCYTE-ASSOCIATED TRANSMEMBRANE PROTEIN 2"/>
    <property type="match status" value="1"/>
</dbReference>
<feature type="region of interest" description="Disordered" evidence="1">
    <location>
        <begin position="178"/>
        <end position="360"/>
    </location>
</feature>
<dbReference type="VEuPathDB" id="VectorBase:LLONM1_001394"/>
<feature type="compositionally biased region" description="Basic and acidic residues" evidence="1">
    <location>
        <begin position="236"/>
        <end position="247"/>
    </location>
</feature>
<feature type="compositionally biased region" description="Acidic residues" evidence="1">
    <location>
        <begin position="311"/>
        <end position="329"/>
    </location>
</feature>
<dbReference type="Pfam" id="PF17818">
    <property type="entry name" value="KCT2"/>
    <property type="match status" value="1"/>
</dbReference>